<organism evidence="1 2">
    <name type="scientific">Kineobactrum salinum</name>
    <dbReference type="NCBI Taxonomy" id="2708301"/>
    <lineage>
        <taxon>Bacteria</taxon>
        <taxon>Pseudomonadati</taxon>
        <taxon>Pseudomonadota</taxon>
        <taxon>Gammaproteobacteria</taxon>
        <taxon>Cellvibrionales</taxon>
        <taxon>Halieaceae</taxon>
        <taxon>Kineobactrum</taxon>
    </lineage>
</organism>
<sequence length="234" mass="24648">MVTVDEIRVTLERGGNSAVAGLCVKIVEYLLLVAENEHAALDRIDGCVYAQADRALAVQALVAAAVGAVAVTVQCRAVVQEYLAGSLVVGGNNAVHAFGNIPLGIIQGPAVGSGIEQPGVPVGKIGGAAGQRARKGPQQTGFPDKRHTIVGVAGVGLGTVVGSQFALRGMSLGVRRHGWLGEPFERFRPRVEYIQLITVVIIVTAPQIYRRPLSGSRSPPFQAYMTFLQESRKS</sequence>
<accession>A0A6C0TY32</accession>
<protein>
    <submittedName>
        <fullName evidence="1">Uncharacterized protein</fullName>
    </submittedName>
</protein>
<proteinExistence type="predicted"/>
<name>A0A6C0TY32_9GAMM</name>
<dbReference type="Proteomes" id="UP000477680">
    <property type="component" value="Chromosome"/>
</dbReference>
<dbReference type="EMBL" id="CP048711">
    <property type="protein sequence ID" value="QIB64701.1"/>
    <property type="molecule type" value="Genomic_DNA"/>
</dbReference>
<reference evidence="1 2" key="1">
    <citation type="submission" date="2020-02" db="EMBL/GenBank/DDBJ databases">
        <title>Genome sequencing for Kineobactrum sp. M2.</title>
        <authorList>
            <person name="Park S.-J."/>
        </authorList>
    </citation>
    <scope>NUCLEOTIDE SEQUENCE [LARGE SCALE GENOMIC DNA]</scope>
    <source>
        <strain evidence="1 2">M2</strain>
    </source>
</reference>
<dbReference type="RefSeq" id="WP_163493951.1">
    <property type="nucleotide sequence ID" value="NZ_CP048711.1"/>
</dbReference>
<dbReference type="AlphaFoldDB" id="A0A6C0TY32"/>
<evidence type="ECO:0000313" key="1">
    <source>
        <dbReference type="EMBL" id="QIB64701.1"/>
    </source>
</evidence>
<evidence type="ECO:0000313" key="2">
    <source>
        <dbReference type="Proteomes" id="UP000477680"/>
    </source>
</evidence>
<gene>
    <name evidence="1" type="ORF">G3T16_04155</name>
</gene>
<dbReference type="KEGG" id="kim:G3T16_04155"/>
<keyword evidence="2" id="KW-1185">Reference proteome</keyword>